<dbReference type="SMART" id="SM00950">
    <property type="entry name" value="Piwi"/>
    <property type="match status" value="1"/>
</dbReference>
<dbReference type="InterPro" id="IPR014811">
    <property type="entry name" value="ArgoL1"/>
</dbReference>
<dbReference type="Pfam" id="PF02171">
    <property type="entry name" value="Piwi"/>
    <property type="match status" value="1"/>
</dbReference>
<reference evidence="5" key="2">
    <citation type="submission" date="2013-12" db="EMBL/GenBank/DDBJ databases">
        <title>Evolution of pathogenesis and genome organization in the Tremellales.</title>
        <authorList>
            <person name="Cuomo C."/>
            <person name="Litvintseva A."/>
            <person name="Heitman J."/>
            <person name="Chen Y."/>
            <person name="Sun S."/>
            <person name="Springer D."/>
            <person name="Dromer F."/>
            <person name="Young S."/>
            <person name="Zeng Q."/>
            <person name="Chapman S."/>
            <person name="Gujja S."/>
            <person name="Saif S."/>
            <person name="Birren B."/>
        </authorList>
    </citation>
    <scope>NUCLEOTIDE SEQUENCE [LARGE SCALE GENOMIC DNA]</scope>
    <source>
        <strain evidence="5">BCC8398</strain>
    </source>
</reference>
<dbReference type="PROSITE" id="PS50822">
    <property type="entry name" value="PIWI"/>
    <property type="match status" value="1"/>
</dbReference>
<dbReference type="CDD" id="cd02846">
    <property type="entry name" value="PAZ_argonaute_like"/>
    <property type="match status" value="1"/>
</dbReference>
<evidence type="ECO:0000313" key="4">
    <source>
        <dbReference type="EMBL" id="OCF32605.1"/>
    </source>
</evidence>
<feature type="domain" description="Piwi" evidence="3">
    <location>
        <begin position="597"/>
        <end position="870"/>
    </location>
</feature>
<dbReference type="SUPFAM" id="SSF53098">
    <property type="entry name" value="Ribonuclease H-like"/>
    <property type="match status" value="1"/>
</dbReference>
<sequence length="938" mass="103246">MSKPKPTLDPDALVAGLQDLSLGSRKNQQETLDGCPPRPGYGQAGKAINVSANMFMARFKGQGATVNHYDVEMKPVVKTTGQKKPRPLLQKIWNQLVKEAPAGDLKKALDAAAYDQVKSFYTPFGIPMSGDKLEIVIALKEDDNDNGDEEKRRWKIVIKFAQKVDLDTIIDYCEGNRQSEQARAMMLVAIQAMNVLFRQDPASRFAMSGAAGRRFFTEEGGVPLSNGGVLYKGFQQSFRWTSAKFPALQIDTAYSAFVEPGPLPEVAAKLLGLGGGGGGGGRGRGFDRGRGGRGFDRGGSRGGRGGGAVPSTFTGPAPSIQELNLSQIRRLNEILRAAKFKVTHRKSSRVFSLGKITTRSTDQLKFNLRGRDGAQDRSVSVAQYFKETYNVTVTKPRLPCVEYGKGNFVPMEFVRLEPFNSIPMLRITAEQTAEIIKQAAKPPPEREAAINAWRQRLNYSNLPKLKAWGVEVKPSMMSIPARVLNPPNIFYGGSKSIRANFGSWNMKGIKFTKPGRPLKSWSIVSFDQYCGVSDLVCKSVATVPWAHPKHPGCPVENKRPACVQMNPNAGGPSAGIKAGLQEGARQAFIASKLNPQLILVIMPRKDVQMYQQIKSIAVLTAFKPIVTQCLQAQKIKSDRGLDQYCGNVAMKVHSKLGGLTHQVQHQIDKNVMMIGADVSHPPPKHGAIPPSIAVTVCAVNGENNKFVPAIRLQEGRVRVETYSLIAPSALIRSHDPSEIISDLENMIYDHITTFEKNMKTKPQKILFFRDGVSEGQYSHCVELEVATIKKATRRFKGYSPKVTFVICAKRHAMRFFAQNDGDRDRTGNLPPGTIVDSQVTSPMVHDFYLQAHAGLQGTARPTHYVVVADENKLVPVAYYADIVADKVRSWVYSDDSDDSSVAPSTTGSGPRENMTFDPLRLKKRIEADADFNNVAWYM</sequence>
<evidence type="ECO:0000256" key="1">
    <source>
        <dbReference type="SAM" id="MobiDB-lite"/>
    </source>
</evidence>
<dbReference type="Gene3D" id="3.40.50.2300">
    <property type="match status" value="1"/>
</dbReference>
<dbReference type="Proteomes" id="UP000092666">
    <property type="component" value="Unassembled WGS sequence"/>
</dbReference>
<dbReference type="InterPro" id="IPR032472">
    <property type="entry name" value="ArgoL2"/>
</dbReference>
<dbReference type="InterPro" id="IPR012337">
    <property type="entry name" value="RNaseH-like_sf"/>
</dbReference>
<dbReference type="EMBL" id="KI669507">
    <property type="protein sequence ID" value="OCF32605.1"/>
    <property type="molecule type" value="Genomic_DNA"/>
</dbReference>
<evidence type="ECO:0000313" key="5">
    <source>
        <dbReference type="Proteomes" id="UP000092666"/>
    </source>
</evidence>
<dbReference type="Pfam" id="PF02170">
    <property type="entry name" value="PAZ"/>
    <property type="match status" value="1"/>
</dbReference>
<dbReference type="InterPro" id="IPR032474">
    <property type="entry name" value="Argonaute_N"/>
</dbReference>
<dbReference type="InterPro" id="IPR003165">
    <property type="entry name" value="Piwi"/>
</dbReference>
<feature type="compositionally biased region" description="Basic and acidic residues" evidence="1">
    <location>
        <begin position="284"/>
        <end position="299"/>
    </location>
</feature>
<proteinExistence type="predicted"/>
<dbReference type="GO" id="GO:0003723">
    <property type="term" value="F:RNA binding"/>
    <property type="evidence" value="ECO:0007669"/>
    <property type="project" value="InterPro"/>
</dbReference>
<dbReference type="PROSITE" id="PS50821">
    <property type="entry name" value="PAZ"/>
    <property type="match status" value="1"/>
</dbReference>
<dbReference type="InterPro" id="IPR036397">
    <property type="entry name" value="RNaseH_sf"/>
</dbReference>
<reference evidence="4 5" key="1">
    <citation type="submission" date="2013-07" db="EMBL/GenBank/DDBJ databases">
        <title>The Genome Sequence of Cryptococcus heveanensis BCC8398.</title>
        <authorList>
            <consortium name="The Broad Institute Genome Sequencing Platform"/>
            <person name="Cuomo C."/>
            <person name="Litvintseva A."/>
            <person name="Chen Y."/>
            <person name="Heitman J."/>
            <person name="Sun S."/>
            <person name="Springer D."/>
            <person name="Dromer F."/>
            <person name="Young S.K."/>
            <person name="Zeng Q."/>
            <person name="Gargeya S."/>
            <person name="Fitzgerald M."/>
            <person name="Abouelleil A."/>
            <person name="Alvarado L."/>
            <person name="Berlin A.M."/>
            <person name="Chapman S.B."/>
            <person name="Dewar J."/>
            <person name="Goldberg J."/>
            <person name="Griggs A."/>
            <person name="Gujja S."/>
            <person name="Hansen M."/>
            <person name="Howarth C."/>
            <person name="Imamovic A."/>
            <person name="Larimer J."/>
            <person name="McCowan C."/>
            <person name="Murphy C."/>
            <person name="Pearson M."/>
            <person name="Priest M."/>
            <person name="Roberts A."/>
            <person name="Saif S."/>
            <person name="Shea T."/>
            <person name="Sykes S."/>
            <person name="Wortman J."/>
            <person name="Nusbaum C."/>
            <person name="Birren B."/>
        </authorList>
    </citation>
    <scope>NUCLEOTIDE SEQUENCE [LARGE SCALE GENOMIC DNA]</scope>
    <source>
        <strain evidence="4 5">BCC8398</strain>
    </source>
</reference>
<name>A0A1B9GP66_9TREE</name>
<dbReference type="Pfam" id="PF16486">
    <property type="entry name" value="ArgoN"/>
    <property type="match status" value="1"/>
</dbReference>
<feature type="region of interest" description="Disordered" evidence="1">
    <location>
        <begin position="893"/>
        <end position="915"/>
    </location>
</feature>
<feature type="region of interest" description="Disordered" evidence="1">
    <location>
        <begin position="279"/>
        <end position="318"/>
    </location>
</feature>
<dbReference type="Gene3D" id="2.170.260.10">
    <property type="entry name" value="paz domain"/>
    <property type="match status" value="1"/>
</dbReference>
<dbReference type="SMART" id="SM01163">
    <property type="entry name" value="DUF1785"/>
    <property type="match status" value="1"/>
</dbReference>
<dbReference type="Pfam" id="PF16488">
    <property type="entry name" value="ArgoL2"/>
    <property type="match status" value="1"/>
</dbReference>
<dbReference type="InterPro" id="IPR036085">
    <property type="entry name" value="PAZ_dom_sf"/>
</dbReference>
<dbReference type="SUPFAM" id="SSF101690">
    <property type="entry name" value="PAZ domain"/>
    <property type="match status" value="1"/>
</dbReference>
<gene>
    <name evidence="4" type="ORF">I316_05785</name>
</gene>
<keyword evidence="5" id="KW-1185">Reference proteome</keyword>
<dbReference type="Pfam" id="PF08699">
    <property type="entry name" value="ArgoL1"/>
    <property type="match status" value="1"/>
</dbReference>
<evidence type="ECO:0000259" key="2">
    <source>
        <dbReference type="PROSITE" id="PS50821"/>
    </source>
</evidence>
<dbReference type="OrthoDB" id="10252740at2759"/>
<dbReference type="InterPro" id="IPR003100">
    <property type="entry name" value="PAZ_dom"/>
</dbReference>
<organism evidence="4 5">
    <name type="scientific">Kwoniella heveanensis BCC8398</name>
    <dbReference type="NCBI Taxonomy" id="1296120"/>
    <lineage>
        <taxon>Eukaryota</taxon>
        <taxon>Fungi</taxon>
        <taxon>Dikarya</taxon>
        <taxon>Basidiomycota</taxon>
        <taxon>Agaricomycotina</taxon>
        <taxon>Tremellomycetes</taxon>
        <taxon>Tremellales</taxon>
        <taxon>Cryptococcaceae</taxon>
        <taxon>Kwoniella</taxon>
    </lineage>
</organism>
<accession>A0A1B9GP66</accession>
<feature type="domain" description="PAZ" evidence="2">
    <location>
        <begin position="318"/>
        <end position="418"/>
    </location>
</feature>
<dbReference type="PANTHER" id="PTHR22891">
    <property type="entry name" value="EUKARYOTIC TRANSLATION INITIATION FACTOR 2C"/>
    <property type="match status" value="1"/>
</dbReference>
<dbReference type="Gene3D" id="3.30.420.10">
    <property type="entry name" value="Ribonuclease H-like superfamily/Ribonuclease H"/>
    <property type="match status" value="1"/>
</dbReference>
<dbReference type="AlphaFoldDB" id="A0A1B9GP66"/>
<evidence type="ECO:0000259" key="3">
    <source>
        <dbReference type="PROSITE" id="PS50822"/>
    </source>
</evidence>
<dbReference type="STRING" id="1296120.A0A1B9GP66"/>
<protein>
    <submittedName>
        <fullName evidence="4">Argonaute</fullName>
    </submittedName>
</protein>